<dbReference type="PANTHER" id="PTHR34980">
    <property type="entry name" value="INNER MEMBRANE PROTEIN-RELATED-RELATED"/>
    <property type="match status" value="1"/>
</dbReference>
<evidence type="ECO:0000313" key="3">
    <source>
        <dbReference type="Proteomes" id="UP000247832"/>
    </source>
</evidence>
<dbReference type="InterPro" id="IPR008523">
    <property type="entry name" value="DUF805"/>
</dbReference>
<accession>A0A2V5LPY9</accession>
<keyword evidence="1" id="KW-0472">Membrane</keyword>
<feature type="transmembrane region" description="Helical" evidence="1">
    <location>
        <begin position="56"/>
        <end position="77"/>
    </location>
</feature>
<protein>
    <submittedName>
        <fullName evidence="2">DUF805 domain-containing protein</fullName>
    </submittedName>
</protein>
<dbReference type="GO" id="GO:0005886">
    <property type="term" value="C:plasma membrane"/>
    <property type="evidence" value="ECO:0007669"/>
    <property type="project" value="TreeGrafter"/>
</dbReference>
<comment type="caution">
    <text evidence="2">The sequence shown here is derived from an EMBL/GenBank/DDBJ whole genome shotgun (WGS) entry which is preliminary data.</text>
</comment>
<dbReference type="PANTHER" id="PTHR34980:SF2">
    <property type="entry name" value="INNER MEMBRANE PROTEIN YHAH-RELATED"/>
    <property type="match status" value="1"/>
</dbReference>
<gene>
    <name evidence="2" type="ORF">CVV68_21435</name>
</gene>
<dbReference type="AlphaFoldDB" id="A0A2V5LPY9"/>
<feature type="transmembrane region" description="Helical" evidence="1">
    <location>
        <begin position="97"/>
        <end position="115"/>
    </location>
</feature>
<keyword evidence="1" id="KW-1133">Transmembrane helix</keyword>
<dbReference type="RefSeq" id="WP_110503027.1">
    <property type="nucleotide sequence ID" value="NZ_QJVD01000045.1"/>
</dbReference>
<name>A0A2V5LPY9_9MICC</name>
<keyword evidence="3" id="KW-1185">Reference proteome</keyword>
<dbReference type="Proteomes" id="UP000247832">
    <property type="component" value="Unassembled WGS sequence"/>
</dbReference>
<dbReference type="EMBL" id="QJVD01000045">
    <property type="protein sequence ID" value="PYI64607.1"/>
    <property type="molecule type" value="Genomic_DNA"/>
</dbReference>
<dbReference type="OrthoDB" id="9812349at2"/>
<feature type="transmembrane region" description="Helical" evidence="1">
    <location>
        <begin position="26"/>
        <end position="44"/>
    </location>
</feature>
<evidence type="ECO:0000256" key="1">
    <source>
        <dbReference type="SAM" id="Phobius"/>
    </source>
</evidence>
<reference evidence="2 3" key="1">
    <citation type="submission" date="2018-05" db="EMBL/GenBank/DDBJ databases">
        <title>Genetic diversity of glacier-inhabiting Cryobacterium bacteria in China and description of Cryobacterium mengkeensis sp. nov. and Arthrobacter glacialis sp. nov.</title>
        <authorList>
            <person name="Liu Q."/>
            <person name="Xin Y.-H."/>
        </authorList>
    </citation>
    <scope>NUCLEOTIDE SEQUENCE [LARGE SCALE GENOMIC DNA]</scope>
    <source>
        <strain evidence="2 3">LI2</strain>
    </source>
</reference>
<evidence type="ECO:0000313" key="2">
    <source>
        <dbReference type="EMBL" id="PYI64607.1"/>
    </source>
</evidence>
<proteinExistence type="predicted"/>
<dbReference type="Pfam" id="PF05656">
    <property type="entry name" value="DUF805"/>
    <property type="match status" value="1"/>
</dbReference>
<sequence>MTFFESIRTVFRKYAEFNGRAGRSEFWWFALFSALVSSALYALTLPAAGRQFEFNATAVSASTFVSFAAVWGIVVLLPSLAVSVRRLRDTGREWTHLFWILLPFAGVIVLIVLLARTSSAFTEPQVEVPGA</sequence>
<keyword evidence="1" id="KW-0812">Transmembrane</keyword>
<organism evidence="2 3">
    <name type="scientific">Arthrobacter livingstonensis</name>
    <dbReference type="NCBI Taxonomy" id="670078"/>
    <lineage>
        <taxon>Bacteria</taxon>
        <taxon>Bacillati</taxon>
        <taxon>Actinomycetota</taxon>
        <taxon>Actinomycetes</taxon>
        <taxon>Micrococcales</taxon>
        <taxon>Micrococcaceae</taxon>
        <taxon>Arthrobacter</taxon>
    </lineage>
</organism>